<keyword evidence="4" id="KW-0132">Cell division</keyword>
<evidence type="ECO:0000256" key="5">
    <source>
        <dbReference type="ARBA" id="ARBA00022701"/>
    </source>
</evidence>
<evidence type="ECO:0000313" key="11">
    <source>
        <dbReference type="EMBL" id="KAK7843110.1"/>
    </source>
</evidence>
<feature type="domain" description="HAUS augmin-like complex subunit 3 N-terminal" evidence="10">
    <location>
        <begin position="55"/>
        <end position="123"/>
    </location>
</feature>
<comment type="subcellular location">
    <subcellularLocation>
        <location evidence="1">Cytoplasm</location>
        <location evidence="1">Cytoskeleton</location>
        <location evidence="1">Spindle</location>
    </subcellularLocation>
</comment>
<reference evidence="11 12" key="1">
    <citation type="journal article" date="2018" name="Sci. Data">
        <title>The draft genome sequence of cork oak.</title>
        <authorList>
            <person name="Ramos A.M."/>
            <person name="Usie A."/>
            <person name="Barbosa P."/>
            <person name="Barros P.M."/>
            <person name="Capote T."/>
            <person name="Chaves I."/>
            <person name="Simoes F."/>
            <person name="Abreu I."/>
            <person name="Carrasquinho I."/>
            <person name="Faro C."/>
            <person name="Guimaraes J.B."/>
            <person name="Mendonca D."/>
            <person name="Nobrega F."/>
            <person name="Rodrigues L."/>
            <person name="Saibo N.J.M."/>
            <person name="Varela M.C."/>
            <person name="Egas C."/>
            <person name="Matos J."/>
            <person name="Miguel C.M."/>
            <person name="Oliveira M.M."/>
            <person name="Ricardo C.P."/>
            <person name="Goncalves S."/>
        </authorList>
    </citation>
    <scope>NUCLEOTIDE SEQUENCE [LARGE SCALE GENOMIC DNA]</scope>
    <source>
        <strain evidence="12">cv. HL8</strain>
    </source>
</reference>
<sequence length="165" mass="18345">MNLMRRKSSERSSVVSESERQCGVRVMGESELVRVRVSEAERLSEDALFWVRRLVATLAYKAEALELQKQLRHIQSQFDMHTGQALSLIQGRRARVAATSTVNGHLTDLDDSLSARNLEVENEDLLFILETIVDKCMNTAEAEDEADDPGALAAVGCLRAISTIL</sequence>
<dbReference type="GO" id="GO:0051225">
    <property type="term" value="P:spindle assembly"/>
    <property type="evidence" value="ECO:0007669"/>
    <property type="project" value="InterPro"/>
</dbReference>
<evidence type="ECO:0000256" key="2">
    <source>
        <dbReference type="ARBA" id="ARBA00009645"/>
    </source>
</evidence>
<organism evidence="11 12">
    <name type="scientific">Quercus suber</name>
    <name type="common">Cork oak</name>
    <dbReference type="NCBI Taxonomy" id="58331"/>
    <lineage>
        <taxon>Eukaryota</taxon>
        <taxon>Viridiplantae</taxon>
        <taxon>Streptophyta</taxon>
        <taxon>Embryophyta</taxon>
        <taxon>Tracheophyta</taxon>
        <taxon>Spermatophyta</taxon>
        <taxon>Magnoliopsida</taxon>
        <taxon>eudicotyledons</taxon>
        <taxon>Gunneridae</taxon>
        <taxon>Pentapetalae</taxon>
        <taxon>rosids</taxon>
        <taxon>fabids</taxon>
        <taxon>Fagales</taxon>
        <taxon>Fagaceae</taxon>
        <taxon>Quercus</taxon>
    </lineage>
</organism>
<dbReference type="GO" id="GO:0051301">
    <property type="term" value="P:cell division"/>
    <property type="evidence" value="ECO:0007669"/>
    <property type="project" value="UniProtKB-KW"/>
</dbReference>
<evidence type="ECO:0000256" key="3">
    <source>
        <dbReference type="ARBA" id="ARBA00022490"/>
    </source>
</evidence>
<keyword evidence="5" id="KW-0493">Microtubule</keyword>
<evidence type="ECO:0000259" key="10">
    <source>
        <dbReference type="Pfam" id="PF14932"/>
    </source>
</evidence>
<proteinExistence type="inferred from homology"/>
<dbReference type="AlphaFoldDB" id="A0AAW0KUG3"/>
<protein>
    <submittedName>
        <fullName evidence="11">Augmin subunit 3</fullName>
    </submittedName>
</protein>
<dbReference type="InterPro" id="IPR026206">
    <property type="entry name" value="HAUS3"/>
</dbReference>
<evidence type="ECO:0000256" key="1">
    <source>
        <dbReference type="ARBA" id="ARBA00004186"/>
    </source>
</evidence>
<evidence type="ECO:0000313" key="12">
    <source>
        <dbReference type="Proteomes" id="UP000237347"/>
    </source>
</evidence>
<gene>
    <name evidence="11" type="primary">AUG3_0</name>
    <name evidence="11" type="ORF">CFP56_012888</name>
</gene>
<keyword evidence="6" id="KW-0498">Mitosis</keyword>
<dbReference type="GO" id="GO:0070652">
    <property type="term" value="C:HAUS complex"/>
    <property type="evidence" value="ECO:0007669"/>
    <property type="project" value="InterPro"/>
</dbReference>
<dbReference type="InterPro" id="IPR032733">
    <property type="entry name" value="HAUS3_N"/>
</dbReference>
<dbReference type="Pfam" id="PF14932">
    <property type="entry name" value="HAUS-augmin3"/>
    <property type="match status" value="1"/>
</dbReference>
<dbReference type="PANTHER" id="PTHR19378">
    <property type="entry name" value="GOLGIN- RELATED"/>
    <property type="match status" value="1"/>
</dbReference>
<dbReference type="GO" id="GO:0005815">
    <property type="term" value="C:microtubule organizing center"/>
    <property type="evidence" value="ECO:0007669"/>
    <property type="project" value="TreeGrafter"/>
</dbReference>
<keyword evidence="3" id="KW-0963">Cytoplasm</keyword>
<keyword evidence="12" id="KW-1185">Reference proteome</keyword>
<keyword evidence="7" id="KW-0175">Coiled coil</keyword>
<dbReference type="Proteomes" id="UP000237347">
    <property type="component" value="Unassembled WGS sequence"/>
</dbReference>
<dbReference type="GO" id="GO:0005874">
    <property type="term" value="C:microtubule"/>
    <property type="evidence" value="ECO:0007669"/>
    <property type="project" value="UniProtKB-KW"/>
</dbReference>
<evidence type="ECO:0000256" key="8">
    <source>
        <dbReference type="ARBA" id="ARBA00023212"/>
    </source>
</evidence>
<comment type="similarity">
    <text evidence="2">Belongs to the HAUS3 family.</text>
</comment>
<evidence type="ECO:0000256" key="7">
    <source>
        <dbReference type="ARBA" id="ARBA00023054"/>
    </source>
</evidence>
<name>A0AAW0KUG3_QUESU</name>
<keyword evidence="9" id="KW-0131">Cell cycle</keyword>
<evidence type="ECO:0000256" key="9">
    <source>
        <dbReference type="ARBA" id="ARBA00023306"/>
    </source>
</evidence>
<dbReference type="GO" id="GO:0031023">
    <property type="term" value="P:microtubule organizing center organization"/>
    <property type="evidence" value="ECO:0007669"/>
    <property type="project" value="TreeGrafter"/>
</dbReference>
<evidence type="ECO:0000256" key="6">
    <source>
        <dbReference type="ARBA" id="ARBA00022776"/>
    </source>
</evidence>
<accession>A0AAW0KUG3</accession>
<comment type="caution">
    <text evidence="11">The sequence shown here is derived from an EMBL/GenBank/DDBJ whole genome shotgun (WGS) entry which is preliminary data.</text>
</comment>
<dbReference type="EMBL" id="PKMF04000209">
    <property type="protein sequence ID" value="KAK7843110.1"/>
    <property type="molecule type" value="Genomic_DNA"/>
</dbReference>
<keyword evidence="8" id="KW-0206">Cytoskeleton</keyword>
<dbReference type="GO" id="GO:0072686">
    <property type="term" value="C:mitotic spindle"/>
    <property type="evidence" value="ECO:0007669"/>
    <property type="project" value="TreeGrafter"/>
</dbReference>
<evidence type="ECO:0000256" key="4">
    <source>
        <dbReference type="ARBA" id="ARBA00022618"/>
    </source>
</evidence>
<dbReference type="PANTHER" id="PTHR19378:SF0">
    <property type="entry name" value="HAUS AUGMIN-LIKE COMPLEX SUBUNIT 3"/>
    <property type="match status" value="1"/>
</dbReference>